<keyword evidence="1" id="KW-0732">Signal</keyword>
<evidence type="ECO:0000313" key="3">
    <source>
        <dbReference type="Proteomes" id="UP000019760"/>
    </source>
</evidence>
<gene>
    <name evidence="2" type="ORF">Amme_011_040</name>
</gene>
<feature type="chain" id="PRO_5030001296" description="DUF1849 family protein" evidence="1">
    <location>
        <begin position="29"/>
        <end position="287"/>
    </location>
</feature>
<feature type="signal peptide" evidence="1">
    <location>
        <begin position="1"/>
        <end position="28"/>
    </location>
</feature>
<accession>A0A023D2E3</accession>
<proteinExistence type="predicted"/>
<protein>
    <recommendedName>
        <fullName evidence="4">DUF1849 family protein</fullName>
    </recommendedName>
</protein>
<keyword evidence="3" id="KW-1185">Reference proteome</keyword>
<dbReference type="Pfam" id="PF08904">
    <property type="entry name" value="EipB_like"/>
    <property type="match status" value="1"/>
</dbReference>
<dbReference type="AlphaFoldDB" id="A0A023D2E3"/>
<dbReference type="OrthoDB" id="9815514at2"/>
<dbReference type="Proteomes" id="UP000019760">
    <property type="component" value="Unassembled WGS sequence"/>
</dbReference>
<sequence length="287" mass="30728">MRGACFVLSGLVAVAAMLGAARVASAHAETGAGARVAIRPDGVVLAPHVIRYELSLSRASGGDTVDGSGTMTYHVADECESWSAGQHLRLHTVTRDGGATDSVSDYATLESKDGAHFVFHTEEADDGRVRSKVEGEADRLPDGRVLVHFHLPAVKTVELPRGTLFPLAHTEAIIEAAREGRTSIAPLLFDGTTTDGAFYTYVTLGRWQPLPADPVVPHQGAVNAHVAFYSMAPGTVTPDFELGSRYFQDGVADRLMMDFGSFQLGGKVVSFRLGAPARCRHRIAMRR</sequence>
<organism evidence="2 3">
    <name type="scientific">Acidomonas methanolica NBRC 104435</name>
    <dbReference type="NCBI Taxonomy" id="1231351"/>
    <lineage>
        <taxon>Bacteria</taxon>
        <taxon>Pseudomonadati</taxon>
        <taxon>Pseudomonadota</taxon>
        <taxon>Alphaproteobacteria</taxon>
        <taxon>Acetobacterales</taxon>
        <taxon>Acetobacteraceae</taxon>
        <taxon>Acidomonas</taxon>
    </lineage>
</organism>
<evidence type="ECO:0000256" key="1">
    <source>
        <dbReference type="SAM" id="SignalP"/>
    </source>
</evidence>
<name>A0A023D2E3_ACIMT</name>
<comment type="caution">
    <text evidence="2">The sequence shown here is derived from an EMBL/GenBank/DDBJ whole genome shotgun (WGS) entry which is preliminary data.</text>
</comment>
<dbReference type="EMBL" id="BAND01000011">
    <property type="protein sequence ID" value="GAJ27940.1"/>
    <property type="molecule type" value="Genomic_DNA"/>
</dbReference>
<evidence type="ECO:0008006" key="4">
    <source>
        <dbReference type="Google" id="ProtNLM"/>
    </source>
</evidence>
<dbReference type="InterPro" id="IPR015000">
    <property type="entry name" value="EipB-like"/>
</dbReference>
<dbReference type="RefSeq" id="WP_052511588.1">
    <property type="nucleotide sequence ID" value="NZ_BAND01000011.1"/>
</dbReference>
<reference evidence="3" key="1">
    <citation type="journal article" date="2014" name="FEMS Microbiol. Lett.">
        <title>Draft Genomic DNA Sequence of the Facultatively Methylotrophic Bacterium Acidomonas methanolica type strain MB58.</title>
        <authorList>
            <person name="Higashiura N."/>
            <person name="Hadano H."/>
            <person name="Hirakawa H."/>
            <person name="Matsutani M."/>
            <person name="Takabe S."/>
            <person name="Matsushita K."/>
            <person name="Azuma Y."/>
        </authorList>
    </citation>
    <scope>NUCLEOTIDE SEQUENCE [LARGE SCALE GENOMIC DNA]</scope>
    <source>
        <strain evidence="3">MB58</strain>
    </source>
</reference>
<evidence type="ECO:0000313" key="2">
    <source>
        <dbReference type="EMBL" id="GAJ27940.1"/>
    </source>
</evidence>
<reference evidence="2 3" key="2">
    <citation type="journal article" date="2014" name="FEMS Microbiol. Lett.">
        <title>Draft genomic DNA sequence of the facultatively methylotrophic bacterium Acidomonas methanolica type strain MB58.</title>
        <authorList>
            <person name="Higashiura N."/>
            <person name="Hadano H."/>
            <person name="Hirakawa H."/>
            <person name="Matsutani M."/>
            <person name="Takabe S."/>
            <person name="Matsushita K."/>
            <person name="Azuma Y."/>
        </authorList>
    </citation>
    <scope>NUCLEOTIDE SEQUENCE [LARGE SCALE GENOMIC DNA]</scope>
    <source>
        <strain evidence="2 3">MB58</strain>
    </source>
</reference>